<evidence type="ECO:0000313" key="1">
    <source>
        <dbReference type="EMBL" id="KAK4115412.1"/>
    </source>
</evidence>
<gene>
    <name evidence="1" type="ORF">N656DRAFT_776535</name>
</gene>
<dbReference type="GeneID" id="89938779"/>
<keyword evidence="2" id="KW-1185">Reference proteome</keyword>
<dbReference type="RefSeq" id="XP_064672982.1">
    <property type="nucleotide sequence ID" value="XM_064814654.1"/>
</dbReference>
<organism evidence="1 2">
    <name type="scientific">Canariomyces notabilis</name>
    <dbReference type="NCBI Taxonomy" id="2074819"/>
    <lineage>
        <taxon>Eukaryota</taxon>
        <taxon>Fungi</taxon>
        <taxon>Dikarya</taxon>
        <taxon>Ascomycota</taxon>
        <taxon>Pezizomycotina</taxon>
        <taxon>Sordariomycetes</taxon>
        <taxon>Sordariomycetidae</taxon>
        <taxon>Sordariales</taxon>
        <taxon>Chaetomiaceae</taxon>
        <taxon>Canariomyces</taxon>
    </lineage>
</organism>
<accession>A0AAN6TJ22</accession>
<proteinExistence type="predicted"/>
<protein>
    <submittedName>
        <fullName evidence="1">Uncharacterized protein</fullName>
    </submittedName>
</protein>
<evidence type="ECO:0000313" key="2">
    <source>
        <dbReference type="Proteomes" id="UP001302812"/>
    </source>
</evidence>
<reference evidence="1" key="1">
    <citation type="journal article" date="2023" name="Mol. Phylogenet. Evol.">
        <title>Genome-scale phylogeny and comparative genomics of the fungal order Sordariales.</title>
        <authorList>
            <person name="Hensen N."/>
            <person name="Bonometti L."/>
            <person name="Westerberg I."/>
            <person name="Brannstrom I.O."/>
            <person name="Guillou S."/>
            <person name="Cros-Aarteil S."/>
            <person name="Calhoun S."/>
            <person name="Haridas S."/>
            <person name="Kuo A."/>
            <person name="Mondo S."/>
            <person name="Pangilinan J."/>
            <person name="Riley R."/>
            <person name="LaButti K."/>
            <person name="Andreopoulos B."/>
            <person name="Lipzen A."/>
            <person name="Chen C."/>
            <person name="Yan M."/>
            <person name="Daum C."/>
            <person name="Ng V."/>
            <person name="Clum A."/>
            <person name="Steindorff A."/>
            <person name="Ohm R.A."/>
            <person name="Martin F."/>
            <person name="Silar P."/>
            <person name="Natvig D.O."/>
            <person name="Lalanne C."/>
            <person name="Gautier V."/>
            <person name="Ament-Velasquez S.L."/>
            <person name="Kruys A."/>
            <person name="Hutchinson M.I."/>
            <person name="Powell A.J."/>
            <person name="Barry K."/>
            <person name="Miller A.N."/>
            <person name="Grigoriev I.V."/>
            <person name="Debuchy R."/>
            <person name="Gladieux P."/>
            <person name="Hiltunen Thoren M."/>
            <person name="Johannesson H."/>
        </authorList>
    </citation>
    <scope>NUCLEOTIDE SEQUENCE</scope>
    <source>
        <strain evidence="1">CBS 508.74</strain>
    </source>
</reference>
<comment type="caution">
    <text evidence="1">The sequence shown here is derived from an EMBL/GenBank/DDBJ whole genome shotgun (WGS) entry which is preliminary data.</text>
</comment>
<name>A0AAN6TJ22_9PEZI</name>
<dbReference type="SUPFAM" id="SSF52047">
    <property type="entry name" value="RNI-like"/>
    <property type="match status" value="1"/>
</dbReference>
<reference evidence="1" key="2">
    <citation type="submission" date="2023-05" db="EMBL/GenBank/DDBJ databases">
        <authorList>
            <consortium name="Lawrence Berkeley National Laboratory"/>
            <person name="Steindorff A."/>
            <person name="Hensen N."/>
            <person name="Bonometti L."/>
            <person name="Westerberg I."/>
            <person name="Brannstrom I.O."/>
            <person name="Guillou S."/>
            <person name="Cros-Aarteil S."/>
            <person name="Calhoun S."/>
            <person name="Haridas S."/>
            <person name="Kuo A."/>
            <person name="Mondo S."/>
            <person name="Pangilinan J."/>
            <person name="Riley R."/>
            <person name="Labutti K."/>
            <person name="Andreopoulos B."/>
            <person name="Lipzen A."/>
            <person name="Chen C."/>
            <person name="Yanf M."/>
            <person name="Daum C."/>
            <person name="Ng V."/>
            <person name="Clum A."/>
            <person name="Ohm R."/>
            <person name="Martin F."/>
            <person name="Silar P."/>
            <person name="Natvig D."/>
            <person name="Lalanne C."/>
            <person name="Gautier V."/>
            <person name="Ament-Velasquez S.L."/>
            <person name="Kruys A."/>
            <person name="Hutchinson M.I."/>
            <person name="Powell A.J."/>
            <person name="Barry K."/>
            <person name="Miller A.N."/>
            <person name="Grigoriev I.V."/>
            <person name="Debuchy R."/>
            <person name="Gladieux P."/>
            <person name="Thoren M.H."/>
            <person name="Johannesson H."/>
        </authorList>
    </citation>
    <scope>NUCLEOTIDE SEQUENCE</scope>
    <source>
        <strain evidence="1">CBS 508.74</strain>
    </source>
</reference>
<sequence length="397" mass="44430">MACKALHRIAEPFLYHYFYASRDDDLYYFVRTLLQRPDLASECLEVEIGHAQRVPPKTPVPLAIEGALCDQYSQHLGNNPSTETLAGLGDVVQQEVLVSLLLQLVPRLQRFHLRLRASNTFHLWSDPSHAPLVSLKALAFSGTGHHWTGFVLDQAVPTILRAPNLEALHCYGGFMVPDGFSRWLGRETPEDPAPLSNLTELRLIDTGLTPKFLRNILRAVGPKLCKVRIRINPNIKIERPLLQIDTVIPALLPWSDTLRELSFTDGCQGFEVHPYLLGVRFLRSFRALQSLEANANFWDSDDITMYLPASLRRLRLVGQPPLGYHDIITALLGLREAFAAGQYGELERIEIDCCPEDKYNTKDKVEAIMDIATSFLSAGVYFAILDGPGDSMTGKGV</sequence>
<dbReference type="Proteomes" id="UP001302812">
    <property type="component" value="Unassembled WGS sequence"/>
</dbReference>
<dbReference type="AlphaFoldDB" id="A0AAN6TJ22"/>
<dbReference type="EMBL" id="MU853335">
    <property type="protein sequence ID" value="KAK4115412.1"/>
    <property type="molecule type" value="Genomic_DNA"/>
</dbReference>